<comment type="caution">
    <text evidence="2">The sequence shown here is derived from an EMBL/GenBank/DDBJ whole genome shotgun (WGS) entry which is preliminary data.</text>
</comment>
<keyword evidence="3" id="KW-1185">Reference proteome</keyword>
<gene>
    <name evidence="2" type="ORF">O181_004161</name>
</gene>
<name>A0A9Q3BF14_9BASI</name>
<feature type="region of interest" description="Disordered" evidence="1">
    <location>
        <begin position="1"/>
        <end position="66"/>
    </location>
</feature>
<evidence type="ECO:0000313" key="2">
    <source>
        <dbReference type="EMBL" id="MBW0464446.1"/>
    </source>
</evidence>
<evidence type="ECO:0000313" key="3">
    <source>
        <dbReference type="Proteomes" id="UP000765509"/>
    </source>
</evidence>
<reference evidence="2" key="1">
    <citation type="submission" date="2021-03" db="EMBL/GenBank/DDBJ databases">
        <title>Draft genome sequence of rust myrtle Austropuccinia psidii MF-1, a brazilian biotype.</title>
        <authorList>
            <person name="Quecine M.C."/>
            <person name="Pachon D.M.R."/>
            <person name="Bonatelli M.L."/>
            <person name="Correr F.H."/>
            <person name="Franceschini L.M."/>
            <person name="Leite T.F."/>
            <person name="Margarido G.R.A."/>
            <person name="Almeida C.A."/>
            <person name="Ferrarezi J.A."/>
            <person name="Labate C.A."/>
        </authorList>
    </citation>
    <scope>NUCLEOTIDE SEQUENCE</scope>
    <source>
        <strain evidence="2">MF-1</strain>
    </source>
</reference>
<protein>
    <submittedName>
        <fullName evidence="2">Uncharacterized protein</fullName>
    </submittedName>
</protein>
<sequence length="136" mass="15327">MGPLAPFWPKSKESRRGQGGSPPAPEARWVHLSQFWPQSQQSQKWPKGPQEPNFGNFQPLASGKHKRPPAQFWKVFPSIQGKTSPSPMYSVPNDPGMVHIWYNIPLCTNFAQQSNGDVLRTKLCLSNSSPQIHHPF</sequence>
<dbReference type="Proteomes" id="UP000765509">
    <property type="component" value="Unassembled WGS sequence"/>
</dbReference>
<dbReference type="EMBL" id="AVOT02000779">
    <property type="protein sequence ID" value="MBW0464446.1"/>
    <property type="molecule type" value="Genomic_DNA"/>
</dbReference>
<organism evidence="2 3">
    <name type="scientific">Austropuccinia psidii MF-1</name>
    <dbReference type="NCBI Taxonomy" id="1389203"/>
    <lineage>
        <taxon>Eukaryota</taxon>
        <taxon>Fungi</taxon>
        <taxon>Dikarya</taxon>
        <taxon>Basidiomycota</taxon>
        <taxon>Pucciniomycotina</taxon>
        <taxon>Pucciniomycetes</taxon>
        <taxon>Pucciniales</taxon>
        <taxon>Sphaerophragmiaceae</taxon>
        <taxon>Austropuccinia</taxon>
    </lineage>
</organism>
<feature type="compositionally biased region" description="Polar residues" evidence="1">
    <location>
        <begin position="35"/>
        <end position="44"/>
    </location>
</feature>
<evidence type="ECO:0000256" key="1">
    <source>
        <dbReference type="SAM" id="MobiDB-lite"/>
    </source>
</evidence>
<proteinExistence type="predicted"/>
<dbReference type="AlphaFoldDB" id="A0A9Q3BF14"/>
<accession>A0A9Q3BF14</accession>